<feature type="active site" evidence="9">
    <location>
        <position position="117"/>
    </location>
</feature>
<sequence length="161" mass="18189">MKKLMLAMAAAIVVLDQVTKAYIVKNFMLHEGRPVIDGFFDITYVLNPGAAFGFLGTLNEAYRKLFFIAVTILAIACVTYLLVKEKEMKLRLFSYTLVLAGAVGNFIDRLFVGKVVDFLLFYYKHWQWPAFNVADIAISTGIGLLLLDYIFIKRSTNENNA</sequence>
<keyword evidence="7 9" id="KW-1133">Transmembrane helix</keyword>
<dbReference type="HAMAP" id="MF_00161">
    <property type="entry name" value="LspA"/>
    <property type="match status" value="1"/>
</dbReference>
<reference evidence="12 13" key="1">
    <citation type="submission" date="2019-03" db="EMBL/GenBank/DDBJ databases">
        <title>Genomic Encyclopedia of Type Strains, Phase IV (KMG-IV): sequencing the most valuable type-strain genomes for metagenomic binning, comparative biology and taxonomic classification.</title>
        <authorList>
            <person name="Goeker M."/>
        </authorList>
    </citation>
    <scope>NUCLEOTIDE SEQUENCE [LARGE SCALE GENOMIC DNA]</scope>
    <source>
        <strain evidence="12 13">DSM 24984</strain>
    </source>
</reference>
<keyword evidence="5 9" id="KW-0064">Aspartyl protease</keyword>
<evidence type="ECO:0000256" key="7">
    <source>
        <dbReference type="ARBA" id="ARBA00022989"/>
    </source>
</evidence>
<evidence type="ECO:0000313" key="13">
    <source>
        <dbReference type="Proteomes" id="UP000294614"/>
    </source>
</evidence>
<dbReference type="PROSITE" id="PS00855">
    <property type="entry name" value="SPASE_II"/>
    <property type="match status" value="1"/>
</dbReference>
<dbReference type="PANTHER" id="PTHR33695:SF1">
    <property type="entry name" value="LIPOPROTEIN SIGNAL PEPTIDASE"/>
    <property type="match status" value="1"/>
</dbReference>
<keyword evidence="13" id="KW-1185">Reference proteome</keyword>
<dbReference type="OrthoDB" id="9810259at2"/>
<comment type="caution">
    <text evidence="9">Lacks conserved residue(s) required for the propagation of feature annotation.</text>
</comment>
<evidence type="ECO:0000256" key="10">
    <source>
        <dbReference type="RuleBase" id="RU000594"/>
    </source>
</evidence>
<comment type="caution">
    <text evidence="12">The sequence shown here is derived from an EMBL/GenBank/DDBJ whole genome shotgun (WGS) entry which is preliminary data.</text>
</comment>
<dbReference type="NCBIfam" id="TIGR00077">
    <property type="entry name" value="lspA"/>
    <property type="match status" value="1"/>
</dbReference>
<evidence type="ECO:0000256" key="2">
    <source>
        <dbReference type="ARBA" id="ARBA00022475"/>
    </source>
</evidence>
<keyword evidence="8 9" id="KW-0472">Membrane</keyword>
<accession>A0A4R1K933</accession>
<dbReference type="PANTHER" id="PTHR33695">
    <property type="entry name" value="LIPOPROTEIN SIGNAL PEPTIDASE"/>
    <property type="match status" value="1"/>
</dbReference>
<name>A0A4R1K933_9BACT</name>
<dbReference type="InterPro" id="IPR001872">
    <property type="entry name" value="Peptidase_A8"/>
</dbReference>
<feature type="active site" evidence="9">
    <location>
        <position position="135"/>
    </location>
</feature>
<dbReference type="EC" id="3.4.23.36" evidence="9"/>
<evidence type="ECO:0000256" key="11">
    <source>
        <dbReference type="RuleBase" id="RU004181"/>
    </source>
</evidence>
<dbReference type="Proteomes" id="UP000294614">
    <property type="component" value="Unassembled WGS sequence"/>
</dbReference>
<evidence type="ECO:0000256" key="6">
    <source>
        <dbReference type="ARBA" id="ARBA00022801"/>
    </source>
</evidence>
<comment type="similarity">
    <text evidence="1 9 11">Belongs to the peptidase A8 family.</text>
</comment>
<evidence type="ECO:0000256" key="3">
    <source>
        <dbReference type="ARBA" id="ARBA00022670"/>
    </source>
</evidence>
<gene>
    <name evidence="9" type="primary">lspA</name>
    <name evidence="12" type="ORF">C8D98_1396</name>
</gene>
<feature type="transmembrane region" description="Helical" evidence="9">
    <location>
        <begin position="131"/>
        <end position="152"/>
    </location>
</feature>
<feature type="transmembrane region" description="Helical" evidence="9">
    <location>
        <begin position="65"/>
        <end position="83"/>
    </location>
</feature>
<keyword evidence="3 9" id="KW-0645">Protease</keyword>
<dbReference type="PRINTS" id="PR00781">
    <property type="entry name" value="LIPOSIGPTASE"/>
</dbReference>
<dbReference type="GO" id="GO:0006508">
    <property type="term" value="P:proteolysis"/>
    <property type="evidence" value="ECO:0007669"/>
    <property type="project" value="UniProtKB-KW"/>
</dbReference>
<dbReference type="GO" id="GO:0005886">
    <property type="term" value="C:plasma membrane"/>
    <property type="evidence" value="ECO:0007669"/>
    <property type="project" value="UniProtKB-SubCell"/>
</dbReference>
<comment type="pathway">
    <text evidence="9">Protein modification; lipoprotein biosynthesis (signal peptide cleavage).</text>
</comment>
<dbReference type="EMBL" id="SMGG01000004">
    <property type="protein sequence ID" value="TCK60520.1"/>
    <property type="molecule type" value="Genomic_DNA"/>
</dbReference>
<keyword evidence="2 9" id="KW-1003">Cell membrane</keyword>
<organism evidence="12 13">
    <name type="scientific">Seleniivibrio woodruffii</name>
    <dbReference type="NCBI Taxonomy" id="1078050"/>
    <lineage>
        <taxon>Bacteria</taxon>
        <taxon>Pseudomonadati</taxon>
        <taxon>Deferribacterota</taxon>
        <taxon>Deferribacteres</taxon>
        <taxon>Deferribacterales</taxon>
        <taxon>Geovibrionaceae</taxon>
        <taxon>Seleniivibrio</taxon>
    </lineage>
</organism>
<evidence type="ECO:0000256" key="1">
    <source>
        <dbReference type="ARBA" id="ARBA00006139"/>
    </source>
</evidence>
<evidence type="ECO:0000256" key="8">
    <source>
        <dbReference type="ARBA" id="ARBA00023136"/>
    </source>
</evidence>
<evidence type="ECO:0000313" key="12">
    <source>
        <dbReference type="EMBL" id="TCK60520.1"/>
    </source>
</evidence>
<comment type="catalytic activity">
    <reaction evidence="9 10">
        <text>Release of signal peptides from bacterial membrane prolipoproteins. Hydrolyzes -Xaa-Yaa-Zaa-|-(S,diacylglyceryl)Cys-, in which Xaa is hydrophobic (preferably Leu), and Yaa (Ala or Ser) and Zaa (Gly or Ala) have small, neutral side chains.</text>
        <dbReference type="EC" id="3.4.23.36"/>
    </reaction>
</comment>
<evidence type="ECO:0000256" key="5">
    <source>
        <dbReference type="ARBA" id="ARBA00022750"/>
    </source>
</evidence>
<dbReference type="GO" id="GO:0004190">
    <property type="term" value="F:aspartic-type endopeptidase activity"/>
    <property type="evidence" value="ECO:0007669"/>
    <property type="project" value="UniProtKB-UniRule"/>
</dbReference>
<keyword evidence="4 9" id="KW-0812">Transmembrane</keyword>
<keyword evidence="6 9" id="KW-0378">Hydrolase</keyword>
<dbReference type="Pfam" id="PF01252">
    <property type="entry name" value="Peptidase_A8"/>
    <property type="match status" value="1"/>
</dbReference>
<dbReference type="AlphaFoldDB" id="A0A4R1K933"/>
<evidence type="ECO:0000256" key="9">
    <source>
        <dbReference type="HAMAP-Rule" id="MF_00161"/>
    </source>
</evidence>
<dbReference type="UniPathway" id="UPA00665"/>
<evidence type="ECO:0000256" key="4">
    <source>
        <dbReference type="ARBA" id="ARBA00022692"/>
    </source>
</evidence>
<comment type="function">
    <text evidence="9 10">This protein specifically catalyzes the removal of signal peptides from prolipoproteins.</text>
</comment>
<feature type="transmembrane region" description="Helical" evidence="9">
    <location>
        <begin position="92"/>
        <end position="111"/>
    </location>
</feature>
<protein>
    <recommendedName>
        <fullName evidence="9">Lipoprotein signal peptidase</fullName>
        <ecNumber evidence="9">3.4.23.36</ecNumber>
    </recommendedName>
    <alternativeName>
        <fullName evidence="9">Prolipoprotein signal peptidase</fullName>
    </alternativeName>
    <alternativeName>
        <fullName evidence="9">Signal peptidase II</fullName>
        <shortName evidence="9">SPase II</shortName>
    </alternativeName>
</protein>
<dbReference type="RefSeq" id="WP_132873288.1">
    <property type="nucleotide sequence ID" value="NZ_SMGG01000004.1"/>
</dbReference>
<proteinExistence type="inferred from homology"/>
<comment type="subcellular location">
    <subcellularLocation>
        <location evidence="9">Cell membrane</location>
        <topology evidence="9">Multi-pass membrane protein</topology>
    </subcellularLocation>
</comment>